<organism evidence="4 5">
    <name type="scientific">Myxococcus xanthus</name>
    <dbReference type="NCBI Taxonomy" id="34"/>
    <lineage>
        <taxon>Bacteria</taxon>
        <taxon>Pseudomonadati</taxon>
        <taxon>Myxococcota</taxon>
        <taxon>Myxococcia</taxon>
        <taxon>Myxococcales</taxon>
        <taxon>Cystobacterineae</taxon>
        <taxon>Myxococcaceae</taxon>
        <taxon>Myxococcus</taxon>
    </lineage>
</organism>
<evidence type="ECO:0000256" key="2">
    <source>
        <dbReference type="SAM" id="MobiDB-lite"/>
    </source>
</evidence>
<keyword evidence="1" id="KW-0175">Coiled coil</keyword>
<feature type="coiled-coil region" evidence="1">
    <location>
        <begin position="322"/>
        <end position="349"/>
    </location>
</feature>
<gene>
    <name evidence="4" type="ORF">HNV28_18675</name>
</gene>
<evidence type="ECO:0000256" key="1">
    <source>
        <dbReference type="SAM" id="Coils"/>
    </source>
</evidence>
<name>A0A7Y4MSC3_MYXXA</name>
<feature type="transmembrane region" description="Helical" evidence="3">
    <location>
        <begin position="80"/>
        <end position="97"/>
    </location>
</feature>
<sequence length="424" mass="45115">MRERNSSCPAYIRGESMNATLLQLHHREAFEQTVTRALTAGAGAGVLHLAMTRVGVPLPLAWLVPAAVVLGCARGDKWDRVLLGGLGVLLTALPYALGMAPGWTVALSAAAAGALLVRSRLSERGENGQVAEARPTLFHFGLGAALCAGLTLGGMEVSRVFSARLADLATPALLGAGVAGGILGLFVGLSAVAAHLALTADPVEARVEALLPQLAGDFRTLTERALNLYRQCGQSLAMLPREPAREELARTLGKMTRDAAELASEWAGVEAQIEERAQADLQAEREDLERSARASTDAIARRQLELAAASLGEEVERLGTLKQRRERILARLRAEVAQLERARVALLSLRSGQAQLKAAELSALARRFRALSSLQWEEAQSMEDVFPMIQGTSMHSPPLEVRQAEGEENPASGLASGQLRVGES</sequence>
<feature type="transmembrane region" description="Helical" evidence="3">
    <location>
        <begin position="172"/>
        <end position="198"/>
    </location>
</feature>
<comment type="caution">
    <text evidence="4">The sequence shown here is derived from an EMBL/GenBank/DDBJ whole genome shotgun (WGS) entry which is preliminary data.</text>
</comment>
<dbReference type="AlphaFoldDB" id="A0A7Y4MSC3"/>
<evidence type="ECO:0000256" key="3">
    <source>
        <dbReference type="SAM" id="Phobius"/>
    </source>
</evidence>
<feature type="coiled-coil region" evidence="1">
    <location>
        <begin position="245"/>
        <end position="298"/>
    </location>
</feature>
<reference evidence="4 5" key="1">
    <citation type="submission" date="2020-05" db="EMBL/GenBank/DDBJ databases">
        <authorList>
            <person name="Whitworth D."/>
        </authorList>
    </citation>
    <scope>NUCLEOTIDE SEQUENCE [LARGE SCALE GENOMIC DNA]</scope>
    <source>
        <strain evidence="4 5">AM005</strain>
    </source>
</reference>
<keyword evidence="3" id="KW-1133">Transmembrane helix</keyword>
<feature type="transmembrane region" description="Helical" evidence="3">
    <location>
        <begin position="133"/>
        <end position="152"/>
    </location>
</feature>
<protein>
    <submittedName>
        <fullName evidence="4">Uncharacterized protein</fullName>
    </submittedName>
</protein>
<dbReference type="EMBL" id="JABFNT010000056">
    <property type="protein sequence ID" value="NOJ80337.1"/>
    <property type="molecule type" value="Genomic_DNA"/>
</dbReference>
<keyword evidence="3" id="KW-0812">Transmembrane</keyword>
<evidence type="ECO:0000313" key="5">
    <source>
        <dbReference type="Proteomes" id="UP000533080"/>
    </source>
</evidence>
<dbReference type="Proteomes" id="UP000533080">
    <property type="component" value="Unassembled WGS sequence"/>
</dbReference>
<keyword evidence="3" id="KW-0472">Membrane</keyword>
<proteinExistence type="predicted"/>
<evidence type="ECO:0000313" key="4">
    <source>
        <dbReference type="EMBL" id="NOJ80337.1"/>
    </source>
</evidence>
<feature type="region of interest" description="Disordered" evidence="2">
    <location>
        <begin position="390"/>
        <end position="424"/>
    </location>
</feature>
<accession>A0A7Y4MSC3</accession>